<dbReference type="InterPro" id="IPR036318">
    <property type="entry name" value="FAD-bd_PCMH-like_sf"/>
</dbReference>
<feature type="compositionally biased region" description="Low complexity" evidence="1">
    <location>
        <begin position="72"/>
        <end position="92"/>
    </location>
</feature>
<feature type="region of interest" description="Disordered" evidence="1">
    <location>
        <begin position="60"/>
        <end position="92"/>
    </location>
</feature>
<evidence type="ECO:0000313" key="3">
    <source>
        <dbReference type="Proteomes" id="UP000320095"/>
    </source>
</evidence>
<dbReference type="AlphaFoldDB" id="A0A502E9T5"/>
<dbReference type="SUPFAM" id="SSF56176">
    <property type="entry name" value="FAD-binding/transporter-associated domain-like"/>
    <property type="match status" value="1"/>
</dbReference>
<reference evidence="2 3" key="1">
    <citation type="journal article" date="2019" name="Environ. Microbiol.">
        <title>Species interactions and distinct microbial communities in high Arctic permafrost affected cryosols are associated with the CH4 and CO2 gas fluxes.</title>
        <authorList>
            <person name="Altshuler I."/>
            <person name="Hamel J."/>
            <person name="Turney S."/>
            <person name="Magnuson E."/>
            <person name="Levesque R."/>
            <person name="Greer C."/>
            <person name="Whyte L.G."/>
        </authorList>
    </citation>
    <scope>NUCLEOTIDE SEQUENCE [LARGE SCALE GENOMIC DNA]</scope>
    <source>
        <strain evidence="2 3">S5.20</strain>
    </source>
</reference>
<name>A0A502E9T5_9MYCO</name>
<sequence length="92" mass="10058">MLRVTPDEHADLFWGLRGGKSMLGVVTAVEIDLLPIAEFYCGVIYFDTVIAPPTFCTRGSAGRSTCRRVPTRRSASSSCHPSRASPSRWRAG</sequence>
<dbReference type="GO" id="GO:0050660">
    <property type="term" value="F:flavin adenine dinucleotide binding"/>
    <property type="evidence" value="ECO:0007669"/>
    <property type="project" value="InterPro"/>
</dbReference>
<gene>
    <name evidence="2" type="ORF">EAH80_13075</name>
</gene>
<dbReference type="InterPro" id="IPR016169">
    <property type="entry name" value="FAD-bd_PCMH_sub2"/>
</dbReference>
<keyword evidence="3" id="KW-1185">Reference proteome</keyword>
<dbReference type="EMBL" id="RCZG01000004">
    <property type="protein sequence ID" value="TPG34475.1"/>
    <property type="molecule type" value="Genomic_DNA"/>
</dbReference>
<evidence type="ECO:0000313" key="2">
    <source>
        <dbReference type="EMBL" id="TPG34475.1"/>
    </source>
</evidence>
<proteinExistence type="predicted"/>
<dbReference type="Proteomes" id="UP000320095">
    <property type="component" value="Unassembled WGS sequence"/>
</dbReference>
<accession>A0A502E9T5</accession>
<dbReference type="Gene3D" id="3.40.462.20">
    <property type="match status" value="1"/>
</dbReference>
<comment type="caution">
    <text evidence="2">The sequence shown here is derived from an EMBL/GenBank/DDBJ whole genome shotgun (WGS) entry which is preliminary data.</text>
</comment>
<protein>
    <submittedName>
        <fullName evidence="2">Uncharacterized protein</fullName>
    </submittedName>
</protein>
<organism evidence="2 3">
    <name type="scientific">Mycolicibacterium hodleri</name>
    <dbReference type="NCBI Taxonomy" id="49897"/>
    <lineage>
        <taxon>Bacteria</taxon>
        <taxon>Bacillati</taxon>
        <taxon>Actinomycetota</taxon>
        <taxon>Actinomycetes</taxon>
        <taxon>Mycobacteriales</taxon>
        <taxon>Mycobacteriaceae</taxon>
        <taxon>Mycolicibacterium</taxon>
    </lineage>
</organism>
<evidence type="ECO:0000256" key="1">
    <source>
        <dbReference type="SAM" id="MobiDB-lite"/>
    </source>
</evidence>
<dbReference type="Gene3D" id="3.30.465.10">
    <property type="match status" value="1"/>
</dbReference>